<feature type="non-terminal residue" evidence="2">
    <location>
        <position position="296"/>
    </location>
</feature>
<protein>
    <submittedName>
        <fullName evidence="2">Bacterial Ig-like domain-containing protein</fullName>
    </submittedName>
</protein>
<evidence type="ECO:0000313" key="2">
    <source>
        <dbReference type="EMBL" id="JAP93712.1"/>
    </source>
</evidence>
<feature type="non-terminal residue" evidence="2">
    <location>
        <position position="1"/>
    </location>
</feature>
<dbReference type="Gene3D" id="2.60.40.10">
    <property type="entry name" value="Immunoglobulins"/>
    <property type="match status" value="1"/>
</dbReference>
<gene>
    <name evidence="2" type="ORF">TPC1_13905</name>
</gene>
<dbReference type="InterPro" id="IPR013783">
    <property type="entry name" value="Ig-like_fold"/>
</dbReference>
<reference evidence="2" key="1">
    <citation type="submission" date="2015-07" db="EMBL/GenBank/DDBJ databases">
        <title>Adaptation to a free-living lifestyle via gene acquisitions in the diplomonad Trepomonas sp. PC1.</title>
        <authorList>
            <person name="Xu F."/>
            <person name="Jerlstrom-Hultqvist J."/>
            <person name="Kolisko M."/>
            <person name="Simpson A.G.B."/>
            <person name="Roger A.J."/>
            <person name="Svard S.G."/>
            <person name="Andersson J.O."/>
        </authorList>
    </citation>
    <scope>NUCLEOTIDE SEQUENCE</scope>
    <source>
        <strain evidence="2">PC1</strain>
    </source>
</reference>
<name>A0A146KA17_9EUKA</name>
<dbReference type="SMART" id="SM00635">
    <property type="entry name" value="BID_2"/>
    <property type="match status" value="1"/>
</dbReference>
<dbReference type="Gene3D" id="2.60.40.1080">
    <property type="match status" value="1"/>
</dbReference>
<dbReference type="EMBL" id="GDID01002894">
    <property type="protein sequence ID" value="JAP93712.1"/>
    <property type="molecule type" value="Transcribed_RNA"/>
</dbReference>
<dbReference type="InterPro" id="IPR003343">
    <property type="entry name" value="Big_2"/>
</dbReference>
<feature type="domain" description="BIG2" evidence="1">
    <location>
        <begin position="200"/>
        <end position="281"/>
    </location>
</feature>
<dbReference type="SUPFAM" id="SSF81296">
    <property type="entry name" value="E set domains"/>
    <property type="match status" value="1"/>
</dbReference>
<dbReference type="AlphaFoldDB" id="A0A146KA17"/>
<sequence length="296" mass="32070">ILQYECGYSYINTINSQTTNPISNDGFASYTLGNGNQYITYTKLIPQTNAFCPLTSHINPNQGHLATIPGDGANSNYYAEFQNLSPSCSYKILSIWSADSCTGPMILYFSAPQYSSILPNKGYQQVKVSVLINGANFQQGTSVKMSNGINVITATNIIFVNHGQITCDFLFTIQGLWSVQIINPDGQTVSQSNIFTVEYGPSYIMLTPTNPSMNSNNIIQFSAKLYNSQGSEILGSQYQWSVTNNSGTAEIDSNGQLRAIKVGIITIAVTSLGVQQTSSVSINPGTAHEIVLTPSF</sequence>
<dbReference type="InterPro" id="IPR014756">
    <property type="entry name" value="Ig_E-set"/>
</dbReference>
<proteinExistence type="predicted"/>
<organism evidence="2">
    <name type="scientific">Trepomonas sp. PC1</name>
    <dbReference type="NCBI Taxonomy" id="1076344"/>
    <lineage>
        <taxon>Eukaryota</taxon>
        <taxon>Metamonada</taxon>
        <taxon>Diplomonadida</taxon>
        <taxon>Hexamitidae</taxon>
        <taxon>Hexamitinae</taxon>
        <taxon>Trepomonas</taxon>
    </lineage>
</organism>
<evidence type="ECO:0000259" key="1">
    <source>
        <dbReference type="SMART" id="SM00635"/>
    </source>
</evidence>
<accession>A0A146KA17</accession>